<keyword evidence="8 11" id="KW-0560">Oxidoreductase</keyword>
<evidence type="ECO:0000256" key="3">
    <source>
        <dbReference type="ARBA" id="ARBA00007870"/>
    </source>
</evidence>
<feature type="domain" description="Ketopantoate reductase N-terminal" evidence="12">
    <location>
        <begin position="6"/>
        <end position="153"/>
    </location>
</feature>
<evidence type="ECO:0000256" key="1">
    <source>
        <dbReference type="ARBA" id="ARBA00002919"/>
    </source>
</evidence>
<dbReference type="GO" id="GO:0015940">
    <property type="term" value="P:pantothenate biosynthetic process"/>
    <property type="evidence" value="ECO:0007669"/>
    <property type="project" value="UniProtKB-UniPathway"/>
</dbReference>
<evidence type="ECO:0000256" key="4">
    <source>
        <dbReference type="ARBA" id="ARBA00013014"/>
    </source>
</evidence>
<evidence type="ECO:0000256" key="8">
    <source>
        <dbReference type="ARBA" id="ARBA00023002"/>
    </source>
</evidence>
<comment type="pathway">
    <text evidence="2 11">Cofactor biosynthesis; (R)-pantothenate biosynthesis; (R)-pantoate from 3-methyl-2-oxobutanoate: step 2/2.</text>
</comment>
<dbReference type="GO" id="GO:0005737">
    <property type="term" value="C:cytoplasm"/>
    <property type="evidence" value="ECO:0007669"/>
    <property type="project" value="TreeGrafter"/>
</dbReference>
<keyword evidence="6 11" id="KW-0566">Pantothenate biosynthesis</keyword>
<dbReference type="EMBL" id="VIWT01000001">
    <property type="protein sequence ID" value="TWF96852.1"/>
    <property type="molecule type" value="Genomic_DNA"/>
</dbReference>
<comment type="similarity">
    <text evidence="3 11">Belongs to the ketopantoate reductase family.</text>
</comment>
<protein>
    <recommendedName>
        <fullName evidence="5 11">2-dehydropantoate 2-reductase</fullName>
        <ecNumber evidence="4 11">1.1.1.169</ecNumber>
    </recommendedName>
    <alternativeName>
        <fullName evidence="9 11">Ketopantoate reductase</fullName>
    </alternativeName>
</protein>
<dbReference type="EC" id="1.1.1.169" evidence="4 11"/>
<dbReference type="Pfam" id="PF08546">
    <property type="entry name" value="ApbA_C"/>
    <property type="match status" value="1"/>
</dbReference>
<proteinExistence type="inferred from homology"/>
<dbReference type="InterPro" id="IPR003710">
    <property type="entry name" value="ApbA"/>
</dbReference>
<comment type="function">
    <text evidence="1 11">Catalyzes the NADPH-dependent reduction of ketopantoate into pantoic acid.</text>
</comment>
<dbReference type="PANTHER" id="PTHR43765:SF2">
    <property type="entry name" value="2-DEHYDROPANTOATE 2-REDUCTASE"/>
    <property type="match status" value="1"/>
</dbReference>
<evidence type="ECO:0000256" key="11">
    <source>
        <dbReference type="RuleBase" id="RU362068"/>
    </source>
</evidence>
<evidence type="ECO:0000256" key="7">
    <source>
        <dbReference type="ARBA" id="ARBA00022857"/>
    </source>
</evidence>
<dbReference type="AlphaFoldDB" id="A0A561UBV3"/>
<dbReference type="Gene3D" id="3.40.50.720">
    <property type="entry name" value="NAD(P)-binding Rossmann-like Domain"/>
    <property type="match status" value="1"/>
</dbReference>
<dbReference type="PANTHER" id="PTHR43765">
    <property type="entry name" value="2-DEHYDROPANTOATE 2-REDUCTASE-RELATED"/>
    <property type="match status" value="1"/>
</dbReference>
<dbReference type="NCBIfam" id="TIGR00745">
    <property type="entry name" value="apbA_panE"/>
    <property type="match status" value="1"/>
</dbReference>
<evidence type="ECO:0000259" key="12">
    <source>
        <dbReference type="Pfam" id="PF02558"/>
    </source>
</evidence>
<evidence type="ECO:0000256" key="5">
    <source>
        <dbReference type="ARBA" id="ARBA00019465"/>
    </source>
</evidence>
<dbReference type="Pfam" id="PF02558">
    <property type="entry name" value="ApbA"/>
    <property type="match status" value="1"/>
</dbReference>
<evidence type="ECO:0000256" key="2">
    <source>
        <dbReference type="ARBA" id="ARBA00004994"/>
    </source>
</evidence>
<dbReference type="GO" id="GO:0050661">
    <property type="term" value="F:NADP binding"/>
    <property type="evidence" value="ECO:0007669"/>
    <property type="project" value="TreeGrafter"/>
</dbReference>
<dbReference type="SUPFAM" id="SSF48179">
    <property type="entry name" value="6-phosphogluconate dehydrogenase C-terminal domain-like"/>
    <property type="match status" value="1"/>
</dbReference>
<keyword evidence="15" id="KW-1185">Reference proteome</keyword>
<reference evidence="14 15" key="1">
    <citation type="submission" date="2019-06" db="EMBL/GenBank/DDBJ databases">
        <title>Sequencing the genomes of 1000 actinobacteria strains.</title>
        <authorList>
            <person name="Klenk H.-P."/>
        </authorList>
    </citation>
    <scope>NUCLEOTIDE SEQUENCE [LARGE SCALE GENOMIC DNA]</scope>
    <source>
        <strain evidence="14 15">DSM 44826</strain>
    </source>
</reference>
<organism evidence="14 15">
    <name type="scientific">Kitasatospora viridis</name>
    <dbReference type="NCBI Taxonomy" id="281105"/>
    <lineage>
        <taxon>Bacteria</taxon>
        <taxon>Bacillati</taxon>
        <taxon>Actinomycetota</taxon>
        <taxon>Actinomycetes</taxon>
        <taxon>Kitasatosporales</taxon>
        <taxon>Streptomycetaceae</taxon>
        <taxon>Kitasatospora</taxon>
    </lineage>
</organism>
<name>A0A561UBV3_9ACTN</name>
<dbReference type="NCBIfam" id="NF006083">
    <property type="entry name" value="PRK08229.1"/>
    <property type="match status" value="1"/>
</dbReference>
<gene>
    <name evidence="14" type="ORF">FHX73_11625</name>
</gene>
<evidence type="ECO:0000313" key="15">
    <source>
        <dbReference type="Proteomes" id="UP000317940"/>
    </source>
</evidence>
<dbReference type="UniPathway" id="UPA00028">
    <property type="reaction ID" value="UER00004"/>
</dbReference>
<dbReference type="InterPro" id="IPR008927">
    <property type="entry name" value="6-PGluconate_DH-like_C_sf"/>
</dbReference>
<dbReference type="Proteomes" id="UP000317940">
    <property type="component" value="Unassembled WGS sequence"/>
</dbReference>
<evidence type="ECO:0000256" key="10">
    <source>
        <dbReference type="ARBA" id="ARBA00048793"/>
    </source>
</evidence>
<dbReference type="InterPro" id="IPR013332">
    <property type="entry name" value="KPR_N"/>
</dbReference>
<comment type="caution">
    <text evidence="14">The sequence shown here is derived from an EMBL/GenBank/DDBJ whole genome shotgun (WGS) entry which is preliminary data.</text>
</comment>
<dbReference type="PROSITE" id="PS51257">
    <property type="entry name" value="PROKAR_LIPOPROTEIN"/>
    <property type="match status" value="1"/>
</dbReference>
<dbReference type="GO" id="GO:0008677">
    <property type="term" value="F:2-dehydropantoate 2-reductase activity"/>
    <property type="evidence" value="ECO:0007669"/>
    <property type="project" value="UniProtKB-EC"/>
</dbReference>
<dbReference type="Gene3D" id="1.10.1040.10">
    <property type="entry name" value="N-(1-d-carboxylethyl)-l-norvaline Dehydrogenase, domain 2"/>
    <property type="match status" value="1"/>
</dbReference>
<dbReference type="SUPFAM" id="SSF51735">
    <property type="entry name" value="NAD(P)-binding Rossmann-fold domains"/>
    <property type="match status" value="1"/>
</dbReference>
<keyword evidence="7 11" id="KW-0521">NADP</keyword>
<dbReference type="InterPro" id="IPR013752">
    <property type="entry name" value="KPA_reductase"/>
</dbReference>
<sequence length="336" mass="35001">MDRLRIAVLGAGSVGCYLGGHLAEHAEVTLIGRPAVLDTLAGGLTLSGGERPARTVPADRFAVATTPQAAAGADFVLVTVKTAATAAAARQLAELGSSAVVVSLQNGLYNTERLRAALPGRTVLAAMVPYNVLQSAPGTFHRGTAGAVAIEQHPAAAPLLRVMTAAGLSAQSEADIGATQRSKLMANLNNAVNALSDLPLREQLGQRAYRRCLALCQGEALTAFRAAGLPLSKVGPFPAAVTARVLLAPDAVFRRIAAANLRVDDRARSSMWEDLERGRPTEVDNLQGEVVALAAEFGLKAPVNARLAALVHEAERGPRRRWSGPELLAELTAARG</sequence>
<evidence type="ECO:0000256" key="9">
    <source>
        <dbReference type="ARBA" id="ARBA00032024"/>
    </source>
</evidence>
<evidence type="ECO:0000313" key="14">
    <source>
        <dbReference type="EMBL" id="TWF96852.1"/>
    </source>
</evidence>
<dbReference type="InterPro" id="IPR050838">
    <property type="entry name" value="Ketopantoate_reductase"/>
</dbReference>
<accession>A0A561UBV3</accession>
<evidence type="ECO:0000259" key="13">
    <source>
        <dbReference type="Pfam" id="PF08546"/>
    </source>
</evidence>
<evidence type="ECO:0000256" key="6">
    <source>
        <dbReference type="ARBA" id="ARBA00022655"/>
    </source>
</evidence>
<dbReference type="InterPro" id="IPR036291">
    <property type="entry name" value="NAD(P)-bd_dom_sf"/>
</dbReference>
<feature type="domain" description="Ketopantoate reductase C-terminal" evidence="13">
    <location>
        <begin position="176"/>
        <end position="314"/>
    </location>
</feature>
<dbReference type="RefSeq" id="WP_246213323.1">
    <property type="nucleotide sequence ID" value="NZ_BAAAMZ010000004.1"/>
</dbReference>
<dbReference type="InterPro" id="IPR013328">
    <property type="entry name" value="6PGD_dom2"/>
</dbReference>
<comment type="catalytic activity">
    <reaction evidence="10 11">
        <text>(R)-pantoate + NADP(+) = 2-dehydropantoate + NADPH + H(+)</text>
        <dbReference type="Rhea" id="RHEA:16233"/>
        <dbReference type="ChEBI" id="CHEBI:11561"/>
        <dbReference type="ChEBI" id="CHEBI:15378"/>
        <dbReference type="ChEBI" id="CHEBI:15980"/>
        <dbReference type="ChEBI" id="CHEBI:57783"/>
        <dbReference type="ChEBI" id="CHEBI:58349"/>
        <dbReference type="EC" id="1.1.1.169"/>
    </reaction>
</comment>